<dbReference type="AlphaFoldDB" id="A0A2P4XA78"/>
<reference evidence="1 2" key="1">
    <citation type="journal article" date="2017" name="Genome Biol. Evol.">
        <title>Phytophthora megakarya and P. palmivora, closely related causal agents of cacao black pod rot, underwent increases in genome sizes and gene numbers by different mechanisms.</title>
        <authorList>
            <person name="Ali S.S."/>
            <person name="Shao J."/>
            <person name="Lary D.J."/>
            <person name="Kronmiller B."/>
            <person name="Shen D."/>
            <person name="Strem M.D."/>
            <person name="Amoako-Attah I."/>
            <person name="Akrofi A.Y."/>
            <person name="Begoude B.A."/>
            <person name="Ten Hoopen G.M."/>
            <person name="Coulibaly K."/>
            <person name="Kebe B.I."/>
            <person name="Melnick R.L."/>
            <person name="Guiltinan M.J."/>
            <person name="Tyler B.M."/>
            <person name="Meinhardt L.W."/>
            <person name="Bailey B.A."/>
        </authorList>
    </citation>
    <scope>NUCLEOTIDE SEQUENCE [LARGE SCALE GENOMIC DNA]</scope>
    <source>
        <strain evidence="2">sbr112.9</strain>
    </source>
</reference>
<name>A0A2P4XA78_9STRA</name>
<evidence type="ECO:0000313" key="2">
    <source>
        <dbReference type="Proteomes" id="UP000237271"/>
    </source>
</evidence>
<keyword evidence="2" id="KW-1185">Reference proteome</keyword>
<accession>A0A2P4XA78</accession>
<gene>
    <name evidence="1" type="ORF">PHPALM_28393</name>
</gene>
<evidence type="ECO:0000313" key="1">
    <source>
        <dbReference type="EMBL" id="POM62461.1"/>
    </source>
</evidence>
<comment type="caution">
    <text evidence="1">The sequence shown here is derived from an EMBL/GenBank/DDBJ whole genome shotgun (WGS) entry which is preliminary data.</text>
</comment>
<protein>
    <submittedName>
        <fullName evidence="1">Uncharacterized protein</fullName>
    </submittedName>
</protein>
<dbReference type="EMBL" id="NCKW01015566">
    <property type="protein sequence ID" value="POM62461.1"/>
    <property type="molecule type" value="Genomic_DNA"/>
</dbReference>
<dbReference type="Proteomes" id="UP000237271">
    <property type="component" value="Unassembled WGS sequence"/>
</dbReference>
<organism evidence="1 2">
    <name type="scientific">Phytophthora palmivora</name>
    <dbReference type="NCBI Taxonomy" id="4796"/>
    <lineage>
        <taxon>Eukaryota</taxon>
        <taxon>Sar</taxon>
        <taxon>Stramenopiles</taxon>
        <taxon>Oomycota</taxon>
        <taxon>Peronosporomycetes</taxon>
        <taxon>Peronosporales</taxon>
        <taxon>Peronosporaceae</taxon>
        <taxon>Phytophthora</taxon>
    </lineage>
</organism>
<sequence length="91" mass="10283">MVTATTTTRRSSQKSTLASPQKLNYVMLSQVFNATDIIGTDNLLLRRAALVKLQRPHFKVSGVVWQDSQQEALTWGDVLLRPTHNNMYIIP</sequence>
<proteinExistence type="predicted"/>